<dbReference type="AlphaFoldDB" id="A0A4Q1JXS1"/>
<keyword evidence="3" id="KW-1185">Reference proteome</keyword>
<protein>
    <submittedName>
        <fullName evidence="2">DUF2242 domain-containing protein</fullName>
    </submittedName>
</protein>
<dbReference type="OrthoDB" id="8588389at2"/>
<reference evidence="2 3" key="1">
    <citation type="submission" date="2019-01" db="EMBL/GenBank/DDBJ databases">
        <title>Pseudoxanthomonas composti sp. nov., isolated from compost.</title>
        <authorList>
            <person name="Yang G."/>
        </authorList>
    </citation>
    <scope>NUCLEOTIDE SEQUENCE [LARGE SCALE GENOMIC DNA]</scope>
    <source>
        <strain evidence="2 3">GSS15</strain>
    </source>
</reference>
<dbReference type="EMBL" id="SAWZ01000003">
    <property type="protein sequence ID" value="RXR06610.1"/>
    <property type="molecule type" value="Genomic_DNA"/>
</dbReference>
<evidence type="ECO:0000256" key="1">
    <source>
        <dbReference type="SAM" id="MobiDB-lite"/>
    </source>
</evidence>
<evidence type="ECO:0000313" key="3">
    <source>
        <dbReference type="Proteomes" id="UP000289784"/>
    </source>
</evidence>
<name>A0A4Q1JXS1_9GAMM</name>
<proteinExistence type="predicted"/>
<dbReference type="InterPro" id="IPR018718">
    <property type="entry name" value="DUF2242"/>
</dbReference>
<gene>
    <name evidence="2" type="ORF">EPA99_08215</name>
</gene>
<comment type="caution">
    <text evidence="2">The sequence shown here is derived from an EMBL/GenBank/DDBJ whole genome shotgun (WGS) entry which is preliminary data.</text>
</comment>
<dbReference type="Pfam" id="PF10001">
    <property type="entry name" value="DUF2242"/>
    <property type="match status" value="1"/>
</dbReference>
<accession>A0A4Q1JXS1</accession>
<feature type="compositionally biased region" description="Pro residues" evidence="1">
    <location>
        <begin position="164"/>
        <end position="174"/>
    </location>
</feature>
<feature type="compositionally biased region" description="Low complexity" evidence="1">
    <location>
        <begin position="219"/>
        <end position="230"/>
    </location>
</feature>
<evidence type="ECO:0000313" key="2">
    <source>
        <dbReference type="EMBL" id="RXR06610.1"/>
    </source>
</evidence>
<organism evidence="2 3">
    <name type="scientific">Pseudoxanthomonas composti</name>
    <dbReference type="NCBI Taxonomy" id="2137479"/>
    <lineage>
        <taxon>Bacteria</taxon>
        <taxon>Pseudomonadati</taxon>
        <taxon>Pseudomonadota</taxon>
        <taxon>Gammaproteobacteria</taxon>
        <taxon>Lysobacterales</taxon>
        <taxon>Lysobacteraceae</taxon>
        <taxon>Pseudoxanthomonas</taxon>
    </lineage>
</organism>
<feature type="region of interest" description="Disordered" evidence="1">
    <location>
        <begin position="144"/>
        <end position="230"/>
    </location>
</feature>
<sequence>MRASETFDSDNTYTQVFDNGPDQVCEAGRRALMSQGYVIQRADGLVVEGTKSFQPEADIHEQVQLRVSCVSQADGRSWAFASALQDRYGLKKSSTAASVGTPMGSVSLPFGSTDDSLVKVASRTVQDGAFYKHFFALIQRYLPPAPKPEDKKPAAVARAEAKPAPAPPPPPAPEPQMQDAQDEPPLQPEPMKDAPTVEEVEQAQKAATPPSAPAGVQEPAPAAAPDAATP</sequence>
<dbReference type="Proteomes" id="UP000289784">
    <property type="component" value="Unassembled WGS sequence"/>
</dbReference>